<evidence type="ECO:0000256" key="6">
    <source>
        <dbReference type="ARBA" id="ARBA00023136"/>
    </source>
</evidence>
<feature type="domain" description="Potassium channel" evidence="10">
    <location>
        <begin position="153"/>
        <end position="217"/>
    </location>
</feature>
<dbReference type="PANTHER" id="PTHR11537:SF254">
    <property type="entry name" value="POTASSIUM VOLTAGE-GATED CHANNEL PROTEIN SHAB"/>
    <property type="match status" value="1"/>
</dbReference>
<protein>
    <submittedName>
        <fullName evidence="11">Two pore domain potassium channel family protein</fullName>
    </submittedName>
</protein>
<feature type="region of interest" description="Disordered" evidence="8">
    <location>
        <begin position="228"/>
        <end position="257"/>
    </location>
</feature>
<keyword evidence="4 9" id="KW-1133">Transmembrane helix</keyword>
<proteinExistence type="predicted"/>
<dbReference type="RefSeq" id="WP_205289626.1">
    <property type="nucleotide sequence ID" value="NZ_CP074406.1"/>
</dbReference>
<evidence type="ECO:0000259" key="10">
    <source>
        <dbReference type="Pfam" id="PF07885"/>
    </source>
</evidence>
<accession>A0A939BX05</accession>
<dbReference type="GO" id="GO:0008076">
    <property type="term" value="C:voltage-gated potassium channel complex"/>
    <property type="evidence" value="ECO:0007669"/>
    <property type="project" value="InterPro"/>
</dbReference>
<keyword evidence="5" id="KW-0406">Ion transport</keyword>
<keyword evidence="6 9" id="KW-0472">Membrane</keyword>
<name>A0A939BX05_9ACTN</name>
<evidence type="ECO:0000256" key="8">
    <source>
        <dbReference type="SAM" id="MobiDB-lite"/>
    </source>
</evidence>
<dbReference type="GO" id="GO:0005249">
    <property type="term" value="F:voltage-gated potassium channel activity"/>
    <property type="evidence" value="ECO:0007669"/>
    <property type="project" value="InterPro"/>
</dbReference>
<keyword evidence="12" id="KW-1185">Reference proteome</keyword>
<keyword evidence="2" id="KW-0813">Transport</keyword>
<feature type="compositionally biased region" description="Polar residues" evidence="8">
    <location>
        <begin position="237"/>
        <end position="250"/>
    </location>
</feature>
<evidence type="ECO:0000313" key="11">
    <source>
        <dbReference type="EMBL" id="MBM9458305.1"/>
    </source>
</evidence>
<sequence length="257" mass="28004">MSLFRPRVAALPAPRRRRIDVEQWERRSEVPLILLALAFLVAYAWPVLDPRIDADLRLFLTWVSWAVWVAFAADLLIRLVLAQDRRRYALSHWYDVALVALPLLRPLRLLRLLALVRILDRSASSNLAGRVLVYVSGATSLAVLLGSLAVLDAERDADGANLTTFGDAIWWACATVTTVGYGDRFPVTLEGRLVAGVLMVVGIGLVGTVTATVATWILGRVAEEQAAHRKASDETDTASVSAPPSSGTPTETDELPG</sequence>
<keyword evidence="7 11" id="KW-0407">Ion channel</keyword>
<evidence type="ECO:0000256" key="7">
    <source>
        <dbReference type="ARBA" id="ARBA00023303"/>
    </source>
</evidence>
<evidence type="ECO:0000256" key="1">
    <source>
        <dbReference type="ARBA" id="ARBA00004141"/>
    </source>
</evidence>
<gene>
    <name evidence="11" type="ORF">JK386_00130</name>
</gene>
<feature type="transmembrane region" description="Helical" evidence="9">
    <location>
        <begin position="60"/>
        <end position="81"/>
    </location>
</feature>
<reference evidence="11" key="1">
    <citation type="submission" date="2021-01" db="EMBL/GenBank/DDBJ databases">
        <title>Novel species in genus Nocardioides.</title>
        <authorList>
            <person name="Zhang G."/>
        </authorList>
    </citation>
    <scope>NUCLEOTIDE SEQUENCE</scope>
    <source>
        <strain evidence="11">Zg-536</strain>
    </source>
</reference>
<comment type="caution">
    <text evidence="11">The sequence shown here is derived from an EMBL/GenBank/DDBJ whole genome shotgun (WGS) entry which is preliminary data.</text>
</comment>
<dbReference type="SUPFAM" id="SSF81324">
    <property type="entry name" value="Voltage-gated potassium channels"/>
    <property type="match status" value="1"/>
</dbReference>
<dbReference type="Gene3D" id="1.20.5.110">
    <property type="match status" value="1"/>
</dbReference>
<dbReference type="InterPro" id="IPR013099">
    <property type="entry name" value="K_chnl_dom"/>
</dbReference>
<comment type="subcellular location">
    <subcellularLocation>
        <location evidence="1">Membrane</location>
        <topology evidence="1">Multi-pass membrane protein</topology>
    </subcellularLocation>
</comment>
<dbReference type="Gene3D" id="1.10.287.70">
    <property type="match status" value="1"/>
</dbReference>
<dbReference type="InterPro" id="IPR027359">
    <property type="entry name" value="Volt_channel_dom_sf"/>
</dbReference>
<dbReference type="EMBL" id="JAERTX010000001">
    <property type="protein sequence ID" value="MBM9458305.1"/>
    <property type="molecule type" value="Genomic_DNA"/>
</dbReference>
<dbReference type="Pfam" id="PF07885">
    <property type="entry name" value="Ion_trans_2"/>
    <property type="match status" value="1"/>
</dbReference>
<evidence type="ECO:0000256" key="5">
    <source>
        <dbReference type="ARBA" id="ARBA00023065"/>
    </source>
</evidence>
<dbReference type="Proteomes" id="UP000663791">
    <property type="component" value="Unassembled WGS sequence"/>
</dbReference>
<dbReference type="AlphaFoldDB" id="A0A939BX05"/>
<evidence type="ECO:0000256" key="3">
    <source>
        <dbReference type="ARBA" id="ARBA00022692"/>
    </source>
</evidence>
<evidence type="ECO:0000256" key="9">
    <source>
        <dbReference type="SAM" id="Phobius"/>
    </source>
</evidence>
<evidence type="ECO:0000256" key="2">
    <source>
        <dbReference type="ARBA" id="ARBA00022448"/>
    </source>
</evidence>
<dbReference type="PANTHER" id="PTHR11537">
    <property type="entry name" value="VOLTAGE-GATED POTASSIUM CHANNEL"/>
    <property type="match status" value="1"/>
</dbReference>
<feature type="transmembrane region" description="Helical" evidence="9">
    <location>
        <begin position="193"/>
        <end position="219"/>
    </location>
</feature>
<organism evidence="11 12">
    <name type="scientific">Nocardioides faecalis</name>
    <dbReference type="NCBI Taxonomy" id="2803858"/>
    <lineage>
        <taxon>Bacteria</taxon>
        <taxon>Bacillati</taxon>
        <taxon>Actinomycetota</taxon>
        <taxon>Actinomycetes</taxon>
        <taxon>Propionibacteriales</taxon>
        <taxon>Nocardioidaceae</taxon>
        <taxon>Nocardioides</taxon>
    </lineage>
</organism>
<evidence type="ECO:0000313" key="12">
    <source>
        <dbReference type="Proteomes" id="UP000663791"/>
    </source>
</evidence>
<dbReference type="InterPro" id="IPR028325">
    <property type="entry name" value="VG_K_chnl"/>
</dbReference>
<feature type="transmembrane region" description="Helical" evidence="9">
    <location>
        <begin position="131"/>
        <end position="150"/>
    </location>
</feature>
<evidence type="ECO:0000256" key="4">
    <source>
        <dbReference type="ARBA" id="ARBA00022989"/>
    </source>
</evidence>
<dbReference type="Gene3D" id="1.20.120.350">
    <property type="entry name" value="Voltage-gated potassium channels. Chain C"/>
    <property type="match status" value="1"/>
</dbReference>
<dbReference type="GO" id="GO:0001508">
    <property type="term" value="P:action potential"/>
    <property type="evidence" value="ECO:0007669"/>
    <property type="project" value="TreeGrafter"/>
</dbReference>
<keyword evidence="3 9" id="KW-0812">Transmembrane</keyword>